<dbReference type="InterPro" id="IPR052515">
    <property type="entry name" value="Gfo/Idh/MocA_Oxidoreductase"/>
</dbReference>
<dbReference type="Pfam" id="PF22725">
    <property type="entry name" value="GFO_IDH_MocA_C3"/>
    <property type="match status" value="1"/>
</dbReference>
<dbReference type="SUPFAM" id="SSF55347">
    <property type="entry name" value="Glyceraldehyde-3-phosphate dehydrogenase-like, C-terminal domain"/>
    <property type="match status" value="1"/>
</dbReference>
<dbReference type="Proteomes" id="UP000000322">
    <property type="component" value="Chromosome"/>
</dbReference>
<dbReference type="PANTHER" id="PTHR43249:SF1">
    <property type="entry name" value="D-GLUCOSIDE 3-DEHYDROGENASE"/>
    <property type="match status" value="1"/>
</dbReference>
<evidence type="ECO:0000256" key="2">
    <source>
        <dbReference type="SAM" id="MobiDB-lite"/>
    </source>
</evidence>
<organism evidence="5 6">
    <name type="scientific">Sanguibacter keddieii (strain ATCC 51767 / DSM 10542 / NCFB 3025 / ST-74)</name>
    <dbReference type="NCBI Taxonomy" id="446469"/>
    <lineage>
        <taxon>Bacteria</taxon>
        <taxon>Bacillati</taxon>
        <taxon>Actinomycetota</taxon>
        <taxon>Actinomycetes</taxon>
        <taxon>Micrococcales</taxon>
        <taxon>Sanguibacteraceae</taxon>
        <taxon>Sanguibacter</taxon>
    </lineage>
</organism>
<dbReference type="STRING" id="446469.Sked_05780"/>
<dbReference type="Gene3D" id="3.40.50.720">
    <property type="entry name" value="NAD(P)-binding Rossmann-like Domain"/>
    <property type="match status" value="1"/>
</dbReference>
<dbReference type="PANTHER" id="PTHR43249">
    <property type="entry name" value="UDP-N-ACETYL-2-AMINO-2-DEOXY-D-GLUCURONATE OXIDASE"/>
    <property type="match status" value="1"/>
</dbReference>
<dbReference type="KEGG" id="ske:Sked_05780"/>
<gene>
    <name evidence="5" type="ordered locus">Sked_05780</name>
</gene>
<protein>
    <submittedName>
        <fullName evidence="5">Predicted dehydrogenase</fullName>
    </submittedName>
</protein>
<keyword evidence="6" id="KW-1185">Reference proteome</keyword>
<dbReference type="Pfam" id="PF01408">
    <property type="entry name" value="GFO_IDH_MocA"/>
    <property type="match status" value="1"/>
</dbReference>
<name>D1BAI7_SANKS</name>
<accession>D1BAI7</accession>
<evidence type="ECO:0000313" key="5">
    <source>
        <dbReference type="EMBL" id="ACZ20538.1"/>
    </source>
</evidence>
<sequence>MSDSALPASATPAHGGPPGTTTTAERAAWEPIGHDRPVRAAIIGTGAVAHLHAQALALDPLAELVACSNRNAERREAFADRYAVPGRYETLEELLAAETVDVVHLCTPPDLHREQTLQAVAAGVHVVCEKPPALSLAELDDMQEACDEAGLAFAIIFQQRTGTGAAHVRDLLRSGALGRPLIAQCETLWYRGTDYYAVDWRGRWDTEGGGTTLGHGIHQMDLLAHLLGDWQEISAQTWRLDRETDMEDASTATILFRNGVVATAVSSTLCPRETSHVRVDCERATIEVEHLYGHATENWRITPAPVVPAEEAAGWAFPEEDEPSGHIPLIRETFRALREGTVLPDVASSARRPLEIVTAIYASADAGGRRITAAELRETGVLSRGLESTVRDPRAELGLTVAAG</sequence>
<evidence type="ECO:0000259" key="4">
    <source>
        <dbReference type="Pfam" id="PF22725"/>
    </source>
</evidence>
<dbReference type="EMBL" id="CP001819">
    <property type="protein sequence ID" value="ACZ20538.1"/>
    <property type="molecule type" value="Genomic_DNA"/>
</dbReference>
<feature type="compositionally biased region" description="Low complexity" evidence="2">
    <location>
        <begin position="7"/>
        <end position="24"/>
    </location>
</feature>
<dbReference type="InterPro" id="IPR036291">
    <property type="entry name" value="NAD(P)-bd_dom_sf"/>
</dbReference>
<evidence type="ECO:0000256" key="1">
    <source>
        <dbReference type="ARBA" id="ARBA00023027"/>
    </source>
</evidence>
<evidence type="ECO:0000259" key="3">
    <source>
        <dbReference type="Pfam" id="PF01408"/>
    </source>
</evidence>
<proteinExistence type="predicted"/>
<dbReference type="GO" id="GO:0000166">
    <property type="term" value="F:nucleotide binding"/>
    <property type="evidence" value="ECO:0007669"/>
    <property type="project" value="InterPro"/>
</dbReference>
<dbReference type="HOGENOM" id="CLU_023194_1_0_11"/>
<evidence type="ECO:0000313" key="6">
    <source>
        <dbReference type="Proteomes" id="UP000000322"/>
    </source>
</evidence>
<dbReference type="OrthoDB" id="9815825at2"/>
<dbReference type="InterPro" id="IPR000683">
    <property type="entry name" value="Gfo/Idh/MocA-like_OxRdtase_N"/>
</dbReference>
<feature type="domain" description="GFO/IDH/MocA-like oxidoreductase" evidence="4">
    <location>
        <begin position="167"/>
        <end position="287"/>
    </location>
</feature>
<dbReference type="eggNOG" id="COG0673">
    <property type="taxonomic scope" value="Bacteria"/>
</dbReference>
<reference evidence="5 6" key="1">
    <citation type="journal article" date="2009" name="Stand. Genomic Sci.">
        <title>Complete genome sequence of Sanguibacter keddieii type strain (ST-74).</title>
        <authorList>
            <person name="Ivanova N."/>
            <person name="Sikorski J."/>
            <person name="Sims D."/>
            <person name="Brettin T."/>
            <person name="Detter J.C."/>
            <person name="Han C."/>
            <person name="Lapidus A."/>
            <person name="Copeland A."/>
            <person name="Glavina Del Rio T."/>
            <person name="Nolan M."/>
            <person name="Chen F."/>
            <person name="Lucas S."/>
            <person name="Tice H."/>
            <person name="Cheng J.F."/>
            <person name="Bruce D."/>
            <person name="Goodwin L."/>
            <person name="Pitluck S."/>
            <person name="Pati A."/>
            <person name="Mavromatis K."/>
            <person name="Chen A."/>
            <person name="Palaniappan K."/>
            <person name="D'haeseleer P."/>
            <person name="Chain P."/>
            <person name="Bristow J."/>
            <person name="Eisen J.A."/>
            <person name="Markowitz V."/>
            <person name="Hugenholtz P."/>
            <person name="Goker M."/>
            <person name="Pukall R."/>
            <person name="Klenk H.P."/>
            <person name="Kyrpides N.C."/>
        </authorList>
    </citation>
    <scope>NUCLEOTIDE SEQUENCE [LARGE SCALE GENOMIC DNA]</scope>
    <source>
        <strain evidence="6">ATCC 51767 / DSM 10542 / NCFB 3025 / ST-74</strain>
    </source>
</reference>
<dbReference type="RefSeq" id="WP_012865607.1">
    <property type="nucleotide sequence ID" value="NC_013521.1"/>
</dbReference>
<feature type="domain" description="Gfo/Idh/MocA-like oxidoreductase N-terminal" evidence="3">
    <location>
        <begin position="39"/>
        <end position="154"/>
    </location>
</feature>
<dbReference type="AlphaFoldDB" id="D1BAI7"/>
<feature type="region of interest" description="Disordered" evidence="2">
    <location>
        <begin position="1"/>
        <end position="24"/>
    </location>
</feature>
<dbReference type="Gene3D" id="3.30.360.10">
    <property type="entry name" value="Dihydrodipicolinate Reductase, domain 2"/>
    <property type="match status" value="1"/>
</dbReference>
<dbReference type="SUPFAM" id="SSF51735">
    <property type="entry name" value="NAD(P)-binding Rossmann-fold domains"/>
    <property type="match status" value="1"/>
</dbReference>
<keyword evidence="1" id="KW-0520">NAD</keyword>
<dbReference type="InterPro" id="IPR055170">
    <property type="entry name" value="GFO_IDH_MocA-like_dom"/>
</dbReference>